<dbReference type="InterPro" id="IPR000524">
    <property type="entry name" value="Tscrpt_reg_HTH_GntR"/>
</dbReference>
<dbReference type="InterPro" id="IPR036390">
    <property type="entry name" value="WH_DNA-bd_sf"/>
</dbReference>
<dbReference type="InterPro" id="IPR011711">
    <property type="entry name" value="GntR_C"/>
</dbReference>
<dbReference type="GO" id="GO:0003677">
    <property type="term" value="F:DNA binding"/>
    <property type="evidence" value="ECO:0007669"/>
    <property type="project" value="UniProtKB-KW"/>
</dbReference>
<proteinExistence type="predicted"/>
<evidence type="ECO:0000256" key="3">
    <source>
        <dbReference type="ARBA" id="ARBA00023163"/>
    </source>
</evidence>
<dbReference type="Gene3D" id="1.10.10.10">
    <property type="entry name" value="Winged helix-like DNA-binding domain superfamily/Winged helix DNA-binding domain"/>
    <property type="match status" value="1"/>
</dbReference>
<evidence type="ECO:0000256" key="2">
    <source>
        <dbReference type="ARBA" id="ARBA00023125"/>
    </source>
</evidence>
<dbReference type="Gene3D" id="1.20.120.530">
    <property type="entry name" value="GntR ligand-binding domain-like"/>
    <property type="match status" value="1"/>
</dbReference>
<evidence type="ECO:0000313" key="5">
    <source>
        <dbReference type="EMBL" id="EZP79760.1"/>
    </source>
</evidence>
<protein>
    <submittedName>
        <fullName evidence="5">Bacterial regulatory s, gntR family protein</fullName>
    </submittedName>
</protein>
<dbReference type="PANTHER" id="PTHR43537">
    <property type="entry name" value="TRANSCRIPTIONAL REGULATOR, GNTR FAMILY"/>
    <property type="match status" value="1"/>
</dbReference>
<dbReference type="InterPro" id="IPR008920">
    <property type="entry name" value="TF_FadR/GntR_C"/>
</dbReference>
<dbReference type="CDD" id="cd07377">
    <property type="entry name" value="WHTH_GntR"/>
    <property type="match status" value="1"/>
</dbReference>
<dbReference type="PRINTS" id="PR00035">
    <property type="entry name" value="HTHGNTR"/>
</dbReference>
<dbReference type="PATRIC" id="fig|158500.4.peg.3854"/>
<dbReference type="SUPFAM" id="SSF48008">
    <property type="entry name" value="GntR ligand-binding domain-like"/>
    <property type="match status" value="1"/>
</dbReference>
<dbReference type="Proteomes" id="UP000024329">
    <property type="component" value="Unassembled WGS sequence"/>
</dbReference>
<evidence type="ECO:0000313" key="6">
    <source>
        <dbReference type="Proteomes" id="UP000024329"/>
    </source>
</evidence>
<comment type="caution">
    <text evidence="5">The sequence shown here is derived from an EMBL/GenBank/DDBJ whole genome shotgun (WGS) entry which is preliminary data.</text>
</comment>
<dbReference type="SUPFAM" id="SSF46785">
    <property type="entry name" value="Winged helix' DNA-binding domain"/>
    <property type="match status" value="1"/>
</dbReference>
<dbReference type="GO" id="GO:0003700">
    <property type="term" value="F:DNA-binding transcription factor activity"/>
    <property type="evidence" value="ECO:0007669"/>
    <property type="project" value="InterPro"/>
</dbReference>
<dbReference type="Pfam" id="PF07729">
    <property type="entry name" value="FCD"/>
    <property type="match status" value="1"/>
</dbReference>
<dbReference type="OrthoDB" id="7620579at2"/>
<reference evidence="5 6" key="1">
    <citation type="submission" date="2014-03" db="EMBL/GenBank/DDBJ databases">
        <title>Whole genome sequence of Novosphingobium resinovorum KF1.</title>
        <authorList>
            <person name="Gan H.M."/>
            <person name="Gan H.Y."/>
            <person name="Chew T.H."/>
            <person name="Savka M.A."/>
        </authorList>
    </citation>
    <scope>NUCLEOTIDE SEQUENCE [LARGE SCALE GENOMIC DNA]</scope>
    <source>
        <strain evidence="5 6">KF1</strain>
    </source>
</reference>
<dbReference type="PROSITE" id="PS50949">
    <property type="entry name" value="HTH_GNTR"/>
    <property type="match status" value="1"/>
</dbReference>
<sequence>MATTFEVGENLSLPERLYRSLRHAILDGTFAPGEELRQEVLASQYSVSRVPLREALSRLQAEGMIVLRPRRGFAVNSLDLMEIIEVFELRMVVEQHAMEVASRARSEADVREVGALLDQMEGLDPAEEGHQATWLDLNRQFHNRLIASAGRERMAATVINLRDATEPYVRVEVNVTGHVDDAADEHRALFDAFKARDSIRAGELAREHCLGTMKRLVEGMRLRQSDAKRPGRR</sequence>
<name>A0A031JS58_9SPHN</name>
<dbReference type="PANTHER" id="PTHR43537:SF5">
    <property type="entry name" value="UXU OPERON TRANSCRIPTIONAL REGULATOR"/>
    <property type="match status" value="1"/>
</dbReference>
<dbReference type="RefSeq" id="WP_081799118.1">
    <property type="nucleotide sequence ID" value="NZ_CP017076.1"/>
</dbReference>
<keyword evidence="3" id="KW-0804">Transcription</keyword>
<dbReference type="AlphaFoldDB" id="A0A031JS58"/>
<organism evidence="5 6">
    <name type="scientific">Novosphingobium resinovorum</name>
    <dbReference type="NCBI Taxonomy" id="158500"/>
    <lineage>
        <taxon>Bacteria</taxon>
        <taxon>Pseudomonadati</taxon>
        <taxon>Pseudomonadota</taxon>
        <taxon>Alphaproteobacteria</taxon>
        <taxon>Sphingomonadales</taxon>
        <taxon>Sphingomonadaceae</taxon>
        <taxon>Novosphingobium</taxon>
    </lineage>
</organism>
<evidence type="ECO:0000256" key="1">
    <source>
        <dbReference type="ARBA" id="ARBA00023015"/>
    </source>
</evidence>
<feature type="domain" description="HTH gntR-type" evidence="4">
    <location>
        <begin position="11"/>
        <end position="78"/>
    </location>
</feature>
<accession>A0A031JS58</accession>
<keyword evidence="2" id="KW-0238">DNA-binding</keyword>
<dbReference type="EMBL" id="JFYZ01000022">
    <property type="protein sequence ID" value="EZP79760.1"/>
    <property type="molecule type" value="Genomic_DNA"/>
</dbReference>
<evidence type="ECO:0000259" key="4">
    <source>
        <dbReference type="PROSITE" id="PS50949"/>
    </source>
</evidence>
<dbReference type="SMART" id="SM00345">
    <property type="entry name" value="HTH_GNTR"/>
    <property type="match status" value="1"/>
</dbReference>
<keyword evidence="1" id="KW-0805">Transcription regulation</keyword>
<gene>
    <name evidence="5" type="ORF">BV97_03783</name>
</gene>
<dbReference type="SMART" id="SM00895">
    <property type="entry name" value="FCD"/>
    <property type="match status" value="1"/>
</dbReference>
<dbReference type="eggNOG" id="COG1802">
    <property type="taxonomic scope" value="Bacteria"/>
</dbReference>
<dbReference type="InterPro" id="IPR036388">
    <property type="entry name" value="WH-like_DNA-bd_sf"/>
</dbReference>
<dbReference type="Pfam" id="PF00392">
    <property type="entry name" value="GntR"/>
    <property type="match status" value="1"/>
</dbReference>